<accession>A0A0G0C020</accession>
<dbReference type="STRING" id="1618350.UR67_C0006G0003"/>
<name>A0A0G0C020_UNCC3</name>
<dbReference type="Proteomes" id="UP000034581">
    <property type="component" value="Unassembled WGS sequence"/>
</dbReference>
<organism evidence="2 3">
    <name type="scientific">candidate division CPR3 bacterium GW2011_GWF2_35_18</name>
    <dbReference type="NCBI Taxonomy" id="1618350"/>
    <lineage>
        <taxon>Bacteria</taxon>
        <taxon>Bacteria division CPR3</taxon>
    </lineage>
</organism>
<reference evidence="2 3" key="1">
    <citation type="journal article" date="2015" name="Nature">
        <title>rRNA introns, odd ribosomes, and small enigmatic genomes across a large radiation of phyla.</title>
        <authorList>
            <person name="Brown C.T."/>
            <person name="Hug L.A."/>
            <person name="Thomas B.C."/>
            <person name="Sharon I."/>
            <person name="Castelle C.J."/>
            <person name="Singh A."/>
            <person name="Wilkins M.J."/>
            <person name="Williams K.H."/>
            <person name="Banfield J.F."/>
        </authorList>
    </citation>
    <scope>NUCLEOTIDE SEQUENCE [LARGE SCALE GENOMIC DNA]</scope>
</reference>
<proteinExistence type="predicted"/>
<evidence type="ECO:0008006" key="4">
    <source>
        <dbReference type="Google" id="ProtNLM"/>
    </source>
</evidence>
<keyword evidence="1" id="KW-0812">Transmembrane</keyword>
<dbReference type="EMBL" id="LBQB01000006">
    <property type="protein sequence ID" value="KKP69436.1"/>
    <property type="molecule type" value="Genomic_DNA"/>
</dbReference>
<sequence length="334" mass="37631">MKLSQIKTQILSIILLFLFIYPTLTIEIHAENQVSDTATGLRISPPIFELSLEKGLSNQEIIKLENTGDKTQTYYPIVYSFVPKGEKGAEEFILPEKSDETYSLAKWINISKKGITLEPKGKIAVNFSVSVPENAEAGGYYAGILFSTQPNNLLETSNIQIASQIGPIILGQIAGETTEQGSIIEFSVDKGLYNYPPVNFVTRFRNTGEIHLKPTGKIEIYDIFGRKLDELIVNENLGNVLPQSIRKFDNEWFLNEFIIGKFTANVILEYGKSNNYVTESISFWILPWKEILIGLLLTIVSLTLLIILIKKYNAHIAKKAIEKHIKEENNKNSK</sequence>
<dbReference type="AlphaFoldDB" id="A0A0G0C020"/>
<comment type="caution">
    <text evidence="2">The sequence shown here is derived from an EMBL/GenBank/DDBJ whole genome shotgun (WGS) entry which is preliminary data.</text>
</comment>
<protein>
    <recommendedName>
        <fullName evidence="4">DUF916 domain-containing protein</fullName>
    </recommendedName>
</protein>
<keyword evidence="1" id="KW-0472">Membrane</keyword>
<gene>
    <name evidence="2" type="ORF">UR67_C0006G0003</name>
</gene>
<evidence type="ECO:0000313" key="3">
    <source>
        <dbReference type="Proteomes" id="UP000034581"/>
    </source>
</evidence>
<keyword evidence="1" id="KW-1133">Transmembrane helix</keyword>
<evidence type="ECO:0000256" key="1">
    <source>
        <dbReference type="SAM" id="Phobius"/>
    </source>
</evidence>
<feature type="transmembrane region" description="Helical" evidence="1">
    <location>
        <begin position="291"/>
        <end position="309"/>
    </location>
</feature>
<evidence type="ECO:0000313" key="2">
    <source>
        <dbReference type="EMBL" id="KKP69436.1"/>
    </source>
</evidence>